<dbReference type="Proteomes" id="UP001187531">
    <property type="component" value="Unassembled WGS sequence"/>
</dbReference>
<accession>A0AA88HE85</accession>
<dbReference type="GO" id="GO:0005737">
    <property type="term" value="C:cytoplasm"/>
    <property type="evidence" value="ECO:0007669"/>
    <property type="project" value="InterPro"/>
</dbReference>
<feature type="non-terminal residue" evidence="2">
    <location>
        <position position="333"/>
    </location>
</feature>
<proteinExistence type="predicted"/>
<dbReference type="PANTHER" id="PTHR46421:SF1">
    <property type="entry name" value="PROGRAMMED CELL DEATH PROTEIN 2-LIKE"/>
    <property type="match status" value="1"/>
</dbReference>
<dbReference type="GO" id="GO:0006915">
    <property type="term" value="P:apoptotic process"/>
    <property type="evidence" value="ECO:0007669"/>
    <property type="project" value="TreeGrafter"/>
</dbReference>
<dbReference type="Pfam" id="PF04194">
    <property type="entry name" value="PDCD2_C"/>
    <property type="match status" value="1"/>
</dbReference>
<name>A0AA88HE85_ARTSF</name>
<dbReference type="AlphaFoldDB" id="A0AA88HE85"/>
<protein>
    <recommendedName>
        <fullName evidence="1">Programmed cell death protein 2 C-terminal domain-containing protein</fullName>
    </recommendedName>
</protein>
<dbReference type="InterPro" id="IPR007320">
    <property type="entry name" value="PDCD2_C"/>
</dbReference>
<dbReference type="PANTHER" id="PTHR46421">
    <property type="entry name" value="PROGRAMMED CELL DEATH PROTEIN 2-LIKE"/>
    <property type="match status" value="1"/>
</dbReference>
<organism evidence="2 3">
    <name type="scientific">Artemia franciscana</name>
    <name type="common">Brine shrimp</name>
    <name type="synonym">Artemia sanfranciscana</name>
    <dbReference type="NCBI Taxonomy" id="6661"/>
    <lineage>
        <taxon>Eukaryota</taxon>
        <taxon>Metazoa</taxon>
        <taxon>Ecdysozoa</taxon>
        <taxon>Arthropoda</taxon>
        <taxon>Crustacea</taxon>
        <taxon>Branchiopoda</taxon>
        <taxon>Anostraca</taxon>
        <taxon>Artemiidae</taxon>
        <taxon>Artemia</taxon>
    </lineage>
</organism>
<gene>
    <name evidence="2" type="ORF">QYM36_017760</name>
</gene>
<keyword evidence="3" id="KW-1185">Reference proteome</keyword>
<evidence type="ECO:0000313" key="2">
    <source>
        <dbReference type="EMBL" id="KAK2703817.1"/>
    </source>
</evidence>
<feature type="domain" description="Programmed cell death protein 2 C-terminal" evidence="1">
    <location>
        <begin position="203"/>
        <end position="306"/>
    </location>
</feature>
<evidence type="ECO:0000259" key="1">
    <source>
        <dbReference type="Pfam" id="PF04194"/>
    </source>
</evidence>
<sequence>DLYRAKESDMSDKNLCYSCWRIEFPDNESNVNKTNAGFASSDWGEEDDWGNSTPFLVEPSTSYEPSTQLANLNISKESSTVEAPELETMEYVLSEPSVDSLSDETDEENQVSLQNELVELVKISALPELLVKKHISVSKIDIQFKPYYISVIDEGENFEIRKYHKKEEEYQERGKRVHESKNEKEISGETYEKAIPVHGDILTHKFLEIVRRSPYQILRYSQDRGKGAALLKEIKGQKWLCRTCGHPAIFELQLMPYLNRCLKAIGKNSLEDVNVQLDFGTILILTCERSCWDSSVPFREEIVIFQPEPLGVDVELMVLEDRMRTHSNGPQKH</sequence>
<reference evidence="2" key="1">
    <citation type="submission" date="2023-07" db="EMBL/GenBank/DDBJ databases">
        <title>Chromosome-level genome assembly of Artemia franciscana.</title>
        <authorList>
            <person name="Jo E."/>
        </authorList>
    </citation>
    <scope>NUCLEOTIDE SEQUENCE</scope>
    <source>
        <tissue evidence="2">Whole body</tissue>
    </source>
</reference>
<evidence type="ECO:0000313" key="3">
    <source>
        <dbReference type="Proteomes" id="UP001187531"/>
    </source>
</evidence>
<dbReference type="EMBL" id="JAVRJZ010000067">
    <property type="protein sequence ID" value="KAK2703817.1"/>
    <property type="molecule type" value="Genomic_DNA"/>
</dbReference>
<dbReference type="InterPro" id="IPR052815">
    <property type="entry name" value="PDCD2-like_regulator"/>
</dbReference>
<comment type="caution">
    <text evidence="2">The sequence shown here is derived from an EMBL/GenBank/DDBJ whole genome shotgun (WGS) entry which is preliminary data.</text>
</comment>